<keyword evidence="3" id="KW-1185">Reference proteome</keyword>
<dbReference type="AlphaFoldDB" id="A0A803MMI8"/>
<evidence type="ECO:0000313" key="3">
    <source>
        <dbReference type="Proteomes" id="UP000596660"/>
    </source>
</evidence>
<dbReference type="PANTHER" id="PTHR11439:SF467">
    <property type="entry name" value="INTEGRASE CATALYTIC DOMAIN-CONTAINING PROTEIN"/>
    <property type="match status" value="1"/>
</dbReference>
<dbReference type="Gramene" id="AUR62032489-RA">
    <property type="protein sequence ID" value="AUR62032489-RA:cds"/>
    <property type="gene ID" value="AUR62032489"/>
</dbReference>
<dbReference type="SUPFAM" id="SSF56672">
    <property type="entry name" value="DNA/RNA polymerases"/>
    <property type="match status" value="1"/>
</dbReference>
<dbReference type="Proteomes" id="UP000596660">
    <property type="component" value="Unplaced"/>
</dbReference>
<dbReference type="OMA" id="KITEVLW"/>
<protein>
    <recommendedName>
        <fullName evidence="1">Reverse transcriptase Ty1/copia-type domain-containing protein</fullName>
    </recommendedName>
</protein>
<dbReference type="CDD" id="cd09272">
    <property type="entry name" value="RNase_HI_RT_Ty1"/>
    <property type="match status" value="1"/>
</dbReference>
<dbReference type="EnsemblPlants" id="AUR62032489-RA">
    <property type="protein sequence ID" value="AUR62032489-RA:cds"/>
    <property type="gene ID" value="AUR62032489"/>
</dbReference>
<evidence type="ECO:0000259" key="1">
    <source>
        <dbReference type="Pfam" id="PF07727"/>
    </source>
</evidence>
<sequence>MKRFGYRQSNSNHTVFFKKKRELTTCLIIYVDDMIITGDDKEEIGLLKEKLFREFEMKDLGSLKYFLGIEVLRSNKGIFISQRKPDLAYASVVSRFMHKPQKQHLEAVYRILSRKSTSGYFTLVGGNLVSWKSKRQKVVAMSSAEAKFRGIAKITEVLWLRKLLSELGYKPKKSCKLYCDNMAAIRIPIRISENPVQHDRTKHVEIDRYFMKDHLKAKVISLPFVRSEDQLADIQGCYITSV</sequence>
<evidence type="ECO:0000313" key="2">
    <source>
        <dbReference type="EnsemblPlants" id="AUR62032489-RA:cds"/>
    </source>
</evidence>
<feature type="domain" description="Reverse transcriptase Ty1/copia-type" evidence="1">
    <location>
        <begin position="2"/>
        <end position="83"/>
    </location>
</feature>
<name>A0A803MMI8_CHEQI</name>
<organism evidence="2 3">
    <name type="scientific">Chenopodium quinoa</name>
    <name type="common">Quinoa</name>
    <dbReference type="NCBI Taxonomy" id="63459"/>
    <lineage>
        <taxon>Eukaryota</taxon>
        <taxon>Viridiplantae</taxon>
        <taxon>Streptophyta</taxon>
        <taxon>Embryophyta</taxon>
        <taxon>Tracheophyta</taxon>
        <taxon>Spermatophyta</taxon>
        <taxon>Magnoliopsida</taxon>
        <taxon>eudicotyledons</taxon>
        <taxon>Gunneridae</taxon>
        <taxon>Pentapetalae</taxon>
        <taxon>Caryophyllales</taxon>
        <taxon>Chenopodiaceae</taxon>
        <taxon>Chenopodioideae</taxon>
        <taxon>Atripliceae</taxon>
        <taxon>Chenopodium</taxon>
    </lineage>
</organism>
<dbReference type="InterPro" id="IPR013103">
    <property type="entry name" value="RVT_2"/>
</dbReference>
<dbReference type="Pfam" id="PF07727">
    <property type="entry name" value="RVT_2"/>
    <property type="match status" value="1"/>
</dbReference>
<dbReference type="InterPro" id="IPR043502">
    <property type="entry name" value="DNA/RNA_pol_sf"/>
</dbReference>
<accession>A0A803MMI8</accession>
<reference evidence="2" key="2">
    <citation type="submission" date="2021-03" db="UniProtKB">
        <authorList>
            <consortium name="EnsemblPlants"/>
        </authorList>
    </citation>
    <scope>IDENTIFICATION</scope>
</reference>
<proteinExistence type="predicted"/>
<dbReference type="PANTHER" id="PTHR11439">
    <property type="entry name" value="GAG-POL-RELATED RETROTRANSPOSON"/>
    <property type="match status" value="1"/>
</dbReference>
<reference evidence="2" key="1">
    <citation type="journal article" date="2017" name="Nature">
        <title>The genome of Chenopodium quinoa.</title>
        <authorList>
            <person name="Jarvis D.E."/>
            <person name="Ho Y.S."/>
            <person name="Lightfoot D.J."/>
            <person name="Schmoeckel S.M."/>
            <person name="Li B."/>
            <person name="Borm T.J.A."/>
            <person name="Ohyanagi H."/>
            <person name="Mineta K."/>
            <person name="Michell C.T."/>
            <person name="Saber N."/>
            <person name="Kharbatia N.M."/>
            <person name="Rupper R.R."/>
            <person name="Sharp A.R."/>
            <person name="Dally N."/>
            <person name="Boughton B.A."/>
            <person name="Woo Y.H."/>
            <person name="Gao G."/>
            <person name="Schijlen E.G.W.M."/>
            <person name="Guo X."/>
            <person name="Momin A.A."/>
            <person name="Negrao S."/>
            <person name="Al-Babili S."/>
            <person name="Gehring C."/>
            <person name="Roessner U."/>
            <person name="Jung C."/>
            <person name="Murphy K."/>
            <person name="Arold S.T."/>
            <person name="Gojobori T."/>
            <person name="van der Linden C.G."/>
            <person name="van Loo E.N."/>
            <person name="Jellen E.N."/>
            <person name="Maughan P.J."/>
            <person name="Tester M."/>
        </authorList>
    </citation>
    <scope>NUCLEOTIDE SEQUENCE [LARGE SCALE GENOMIC DNA]</scope>
    <source>
        <strain evidence="2">cv. PI 614886</strain>
    </source>
</reference>